<dbReference type="RefSeq" id="WP_137726643.1">
    <property type="nucleotide sequence ID" value="NZ_CP029709.1"/>
</dbReference>
<sequence>MNLSAEEQEQMKLENYKMLSAISGKNLNDFIGNNDKNNYNDKDCKSKEIILNNLYNPSTSKELFENIKNNGYGGKYKTVRSLLVRYQKAGFIKKLNNEKPIIYGLTPFGVQNAKSPKMLREQCIRRYHEFQNEKLAELINKDPERFKEIYKLAVGVNSGNTFGSVGGSGSRNYHYSENDFGNRESRIEEMREKIKNDGFLQDLNLDKIEELVKLGDTDLLTDFYINLNDYHKRQKNLMVLQKEHAPSKPEGLRDYYTVIVKAINHLVSKPTYEKIPFRFISVGNKQELRLKSTSESGTYRNNRDAVELGFEYVNSKYFYNRMSIIMRFYSQKKEYIFYYAVVDGKGNCGFALPITTISYNDYEKVQKQIKGEMKLKIISQK</sequence>
<proteinExistence type="predicted"/>
<reference evidence="1 2" key="1">
    <citation type="submission" date="2018-05" db="EMBL/GenBank/DDBJ databases">
        <title>Methanosarcina gilichinskyana sp. nov., a novel methanogenic archaeon isolated from Holocene permafrost, North East Russia.</title>
        <authorList>
            <person name="Oshurkova V."/>
            <person name="Meer M."/>
            <person name="Bochkareva O."/>
            <person name="Shcherbakova V."/>
        </authorList>
    </citation>
    <scope>NUCLEOTIDE SEQUENCE [LARGE SCALE GENOMIC DNA]</scope>
    <source>
        <strain evidence="1 2">JL01</strain>
    </source>
</reference>
<name>A0A4P8QVB3_METMZ</name>
<organism evidence="1 2">
    <name type="scientific">Methanosarcina mazei</name>
    <name type="common">Methanosarcina frisia</name>
    <dbReference type="NCBI Taxonomy" id="2209"/>
    <lineage>
        <taxon>Archaea</taxon>
        <taxon>Methanobacteriati</taxon>
        <taxon>Methanobacteriota</taxon>
        <taxon>Stenosarchaea group</taxon>
        <taxon>Methanomicrobia</taxon>
        <taxon>Methanosarcinales</taxon>
        <taxon>Methanosarcinaceae</taxon>
        <taxon>Methanosarcina</taxon>
    </lineage>
</organism>
<evidence type="ECO:0000313" key="1">
    <source>
        <dbReference type="EMBL" id="QCR14826.1"/>
    </source>
</evidence>
<gene>
    <name evidence="1" type="ORF">DKM28_01045</name>
</gene>
<protein>
    <submittedName>
        <fullName evidence="1">Uncharacterized protein</fullName>
    </submittedName>
</protein>
<accession>A0A4P8QVB3</accession>
<dbReference type="AlphaFoldDB" id="A0A4P8QVB3"/>
<dbReference type="EMBL" id="CP029709">
    <property type="protein sequence ID" value="QCR14826.1"/>
    <property type="molecule type" value="Genomic_DNA"/>
</dbReference>
<evidence type="ECO:0000313" key="2">
    <source>
        <dbReference type="Proteomes" id="UP000300067"/>
    </source>
</evidence>
<dbReference type="Proteomes" id="UP000300067">
    <property type="component" value="Chromosome"/>
</dbReference>